<proteinExistence type="predicted"/>
<evidence type="ECO:0000259" key="1">
    <source>
        <dbReference type="Pfam" id="PF01738"/>
    </source>
</evidence>
<evidence type="ECO:0000313" key="2">
    <source>
        <dbReference type="EMBL" id="CAH2355704.1"/>
    </source>
</evidence>
<protein>
    <submittedName>
        <fullName evidence="2">Protein Aim2p</fullName>
    </submittedName>
</protein>
<dbReference type="InterPro" id="IPR029058">
    <property type="entry name" value="AB_hydrolase_fold"/>
</dbReference>
<name>A0A9P0W1I1_9ASCO</name>
<evidence type="ECO:0000313" key="3">
    <source>
        <dbReference type="Proteomes" id="UP000837801"/>
    </source>
</evidence>
<gene>
    <name evidence="2" type="ORF">CLIB1423_32S00122</name>
</gene>
<reference evidence="2" key="1">
    <citation type="submission" date="2022-03" db="EMBL/GenBank/DDBJ databases">
        <authorList>
            <person name="Legras J.-L."/>
            <person name="Devillers H."/>
            <person name="Grondin C."/>
        </authorList>
    </citation>
    <scope>NUCLEOTIDE SEQUENCE</scope>
    <source>
        <strain evidence="2">CLIB 1423</strain>
    </source>
</reference>
<sequence length="238" mass="26327">MASNPPSACCVERSLHEGEAKGTHVDIFGLPTYQVGQENGNDRILIIVSDIHGFKFKNTLLLADHFAKAGYHVLLPDILNGDPVGETDLPTWLKSHTPEITSPIVEGFVTKVKTEYKPKALVGVGYCFGAKYLVRLMTEEKPFFDSGAIAHPSFVSIDEVKAIAKPILISAAEIDQIFTVELRHETEKVLTEGKKTFQIDLFSGVAHGFTSRGDISVPHIKYAKEKAFQDQVTWFQQV</sequence>
<feature type="domain" description="Dienelactone hydrolase" evidence="1">
    <location>
        <begin position="32"/>
        <end position="237"/>
    </location>
</feature>
<dbReference type="PANTHER" id="PTHR17630">
    <property type="entry name" value="DIENELACTONE HYDROLASE"/>
    <property type="match status" value="1"/>
</dbReference>
<dbReference type="Pfam" id="PF01738">
    <property type="entry name" value="DLH"/>
    <property type="match status" value="1"/>
</dbReference>
<dbReference type="GO" id="GO:0016787">
    <property type="term" value="F:hydrolase activity"/>
    <property type="evidence" value="ECO:0007669"/>
    <property type="project" value="InterPro"/>
</dbReference>
<dbReference type="Gene3D" id="3.40.50.1820">
    <property type="entry name" value="alpha/beta hydrolase"/>
    <property type="match status" value="1"/>
</dbReference>
<keyword evidence="3" id="KW-1185">Reference proteome</keyword>
<dbReference type="AlphaFoldDB" id="A0A9P0W1I1"/>
<dbReference type="PANTHER" id="PTHR17630:SF44">
    <property type="entry name" value="PROTEIN AIM2"/>
    <property type="match status" value="1"/>
</dbReference>
<dbReference type="SUPFAM" id="SSF53474">
    <property type="entry name" value="alpha/beta-Hydrolases"/>
    <property type="match status" value="1"/>
</dbReference>
<accession>A0A9P0W1I1</accession>
<dbReference type="OrthoDB" id="17560at2759"/>
<organism evidence="2 3">
    <name type="scientific">[Candida] railenensis</name>
    <dbReference type="NCBI Taxonomy" id="45579"/>
    <lineage>
        <taxon>Eukaryota</taxon>
        <taxon>Fungi</taxon>
        <taxon>Dikarya</taxon>
        <taxon>Ascomycota</taxon>
        <taxon>Saccharomycotina</taxon>
        <taxon>Pichiomycetes</taxon>
        <taxon>Debaryomycetaceae</taxon>
        <taxon>Kurtzmaniella</taxon>
    </lineage>
</organism>
<comment type="caution">
    <text evidence="2">The sequence shown here is derived from an EMBL/GenBank/DDBJ whole genome shotgun (WGS) entry which is preliminary data.</text>
</comment>
<dbReference type="Proteomes" id="UP000837801">
    <property type="component" value="Unassembled WGS sequence"/>
</dbReference>
<dbReference type="InterPro" id="IPR002925">
    <property type="entry name" value="Dienelactn_hydro"/>
</dbReference>
<dbReference type="EMBL" id="CAKXYY010000032">
    <property type="protein sequence ID" value="CAH2355704.1"/>
    <property type="molecule type" value="Genomic_DNA"/>
</dbReference>